<dbReference type="OrthoDB" id="6359816at2759"/>
<sequence length="278" mass="31482">MADLGSEYKVDGLENLVTAKFRRAAALFVDKPEFAHAMAKILVRDGELSKEIRAVIVDTVAGHPDLIGNETINGVLKSDASFAYHVLMKMRNISMRRRRGRWSTVNDPEMLLLSGIYSDLAITCGDFMYRVHKAIVYTRCKFPLRLSLQNTDVEAMPGSTLNLPDEDPMIIGLLIQILYTGGYSSSEIQPWFPYTCRGNCNTELSLHCICDPFRHDDCTNDMCSMCVIERLYNPSESAAKLLRHAKLYQIAIKYNLPDLADLSSSKFRHACSLYWEHE</sequence>
<dbReference type="Pfam" id="PF00651">
    <property type="entry name" value="BTB"/>
    <property type="match status" value="1"/>
</dbReference>
<dbReference type="Gene3D" id="3.30.710.10">
    <property type="entry name" value="Potassium Channel Kv1.1, Chain A"/>
    <property type="match status" value="1"/>
</dbReference>
<dbReference type="CDD" id="cd18186">
    <property type="entry name" value="BTB_POZ_ZBTB_KLHL-like"/>
    <property type="match status" value="1"/>
</dbReference>
<dbReference type="PANTHER" id="PTHR47843:SF5">
    <property type="entry name" value="BTB_POZ DOMAIN PROTEIN"/>
    <property type="match status" value="1"/>
</dbReference>
<dbReference type="InterPro" id="IPR000210">
    <property type="entry name" value="BTB/POZ_dom"/>
</dbReference>
<evidence type="ECO:0000313" key="3">
    <source>
        <dbReference type="Proteomes" id="UP000799424"/>
    </source>
</evidence>
<evidence type="ECO:0000259" key="1">
    <source>
        <dbReference type="PROSITE" id="PS50097"/>
    </source>
</evidence>
<organism evidence="2 3">
    <name type="scientific">Ophiobolus disseminans</name>
    <dbReference type="NCBI Taxonomy" id="1469910"/>
    <lineage>
        <taxon>Eukaryota</taxon>
        <taxon>Fungi</taxon>
        <taxon>Dikarya</taxon>
        <taxon>Ascomycota</taxon>
        <taxon>Pezizomycotina</taxon>
        <taxon>Dothideomycetes</taxon>
        <taxon>Pleosporomycetidae</taxon>
        <taxon>Pleosporales</taxon>
        <taxon>Pleosporineae</taxon>
        <taxon>Phaeosphaeriaceae</taxon>
        <taxon>Ophiobolus</taxon>
    </lineage>
</organism>
<evidence type="ECO:0000313" key="2">
    <source>
        <dbReference type="EMBL" id="KAF2823013.1"/>
    </source>
</evidence>
<feature type="domain" description="BTB" evidence="1">
    <location>
        <begin position="118"/>
        <end position="187"/>
    </location>
</feature>
<dbReference type="Proteomes" id="UP000799424">
    <property type="component" value="Unassembled WGS sequence"/>
</dbReference>
<dbReference type="EMBL" id="MU006233">
    <property type="protein sequence ID" value="KAF2823013.1"/>
    <property type="molecule type" value="Genomic_DNA"/>
</dbReference>
<reference evidence="2" key="1">
    <citation type="journal article" date="2020" name="Stud. Mycol.">
        <title>101 Dothideomycetes genomes: a test case for predicting lifestyles and emergence of pathogens.</title>
        <authorList>
            <person name="Haridas S."/>
            <person name="Albert R."/>
            <person name="Binder M."/>
            <person name="Bloem J."/>
            <person name="Labutti K."/>
            <person name="Salamov A."/>
            <person name="Andreopoulos B."/>
            <person name="Baker S."/>
            <person name="Barry K."/>
            <person name="Bills G."/>
            <person name="Bluhm B."/>
            <person name="Cannon C."/>
            <person name="Castanera R."/>
            <person name="Culley D."/>
            <person name="Daum C."/>
            <person name="Ezra D."/>
            <person name="Gonzalez J."/>
            <person name="Henrissat B."/>
            <person name="Kuo A."/>
            <person name="Liang C."/>
            <person name="Lipzen A."/>
            <person name="Lutzoni F."/>
            <person name="Magnuson J."/>
            <person name="Mondo S."/>
            <person name="Nolan M."/>
            <person name="Ohm R."/>
            <person name="Pangilinan J."/>
            <person name="Park H.-J."/>
            <person name="Ramirez L."/>
            <person name="Alfaro M."/>
            <person name="Sun H."/>
            <person name="Tritt A."/>
            <person name="Yoshinaga Y."/>
            <person name="Zwiers L.-H."/>
            <person name="Turgeon B."/>
            <person name="Goodwin S."/>
            <person name="Spatafora J."/>
            <person name="Crous P."/>
            <person name="Grigoriev I."/>
        </authorList>
    </citation>
    <scope>NUCLEOTIDE SEQUENCE</scope>
    <source>
        <strain evidence="2">CBS 113818</strain>
    </source>
</reference>
<dbReference type="SUPFAM" id="SSF54695">
    <property type="entry name" value="POZ domain"/>
    <property type="match status" value="1"/>
</dbReference>
<dbReference type="AlphaFoldDB" id="A0A6A6ZQG0"/>
<keyword evidence="3" id="KW-1185">Reference proteome</keyword>
<protein>
    <recommendedName>
        <fullName evidence="1">BTB domain-containing protein</fullName>
    </recommendedName>
</protein>
<dbReference type="InterPro" id="IPR011333">
    <property type="entry name" value="SKP1/BTB/POZ_sf"/>
</dbReference>
<dbReference type="PROSITE" id="PS50097">
    <property type="entry name" value="BTB"/>
    <property type="match status" value="1"/>
</dbReference>
<accession>A0A6A6ZQG0</accession>
<dbReference type="PANTHER" id="PTHR47843">
    <property type="entry name" value="BTB DOMAIN-CONTAINING PROTEIN-RELATED"/>
    <property type="match status" value="1"/>
</dbReference>
<gene>
    <name evidence="2" type="ORF">CC86DRAFT_423097</name>
</gene>
<proteinExistence type="predicted"/>
<name>A0A6A6ZQG0_9PLEO</name>